<protein>
    <submittedName>
        <fullName evidence="4">Uncharacterized protein</fullName>
    </submittedName>
</protein>
<feature type="compositionally biased region" description="Low complexity" evidence="1">
    <location>
        <begin position="646"/>
        <end position="655"/>
    </location>
</feature>
<accession>A0AA36M6I1</accession>
<gene>
    <name evidence="4" type="ORF">CYNAS_LOCUS11899</name>
</gene>
<feature type="region of interest" description="Disordered" evidence="1">
    <location>
        <begin position="27"/>
        <end position="62"/>
    </location>
</feature>
<name>A0AA36M6I1_CYLNA</name>
<proteinExistence type="predicted"/>
<keyword evidence="2" id="KW-1133">Transmembrane helix</keyword>
<dbReference type="PANTHER" id="PTHR40314">
    <property type="entry name" value="PROTEIN CBG09102-RELATED"/>
    <property type="match status" value="1"/>
</dbReference>
<keyword evidence="5" id="KW-1185">Reference proteome</keyword>
<feature type="compositionally biased region" description="Low complexity" evidence="1">
    <location>
        <begin position="582"/>
        <end position="629"/>
    </location>
</feature>
<organism evidence="4 5">
    <name type="scientific">Cylicocyclus nassatus</name>
    <name type="common">Nematode worm</name>
    <dbReference type="NCBI Taxonomy" id="53992"/>
    <lineage>
        <taxon>Eukaryota</taxon>
        <taxon>Metazoa</taxon>
        <taxon>Ecdysozoa</taxon>
        <taxon>Nematoda</taxon>
        <taxon>Chromadorea</taxon>
        <taxon>Rhabditida</taxon>
        <taxon>Rhabditina</taxon>
        <taxon>Rhabditomorpha</taxon>
        <taxon>Strongyloidea</taxon>
        <taxon>Strongylidae</taxon>
        <taxon>Cylicocyclus</taxon>
    </lineage>
</organism>
<reference evidence="4" key="1">
    <citation type="submission" date="2023-07" db="EMBL/GenBank/DDBJ databases">
        <authorList>
            <consortium name="CYATHOMIX"/>
        </authorList>
    </citation>
    <scope>NUCLEOTIDE SEQUENCE</scope>
    <source>
        <strain evidence="4">N/A</strain>
    </source>
</reference>
<evidence type="ECO:0000256" key="3">
    <source>
        <dbReference type="SAM" id="SignalP"/>
    </source>
</evidence>
<keyword evidence="2" id="KW-0812">Transmembrane</keyword>
<dbReference type="EMBL" id="CATQJL010000223">
    <property type="protein sequence ID" value="CAJ0599916.1"/>
    <property type="molecule type" value="Genomic_DNA"/>
</dbReference>
<keyword evidence="3" id="KW-0732">Signal</keyword>
<evidence type="ECO:0000313" key="5">
    <source>
        <dbReference type="Proteomes" id="UP001176961"/>
    </source>
</evidence>
<keyword evidence="2" id="KW-0472">Membrane</keyword>
<evidence type="ECO:0000256" key="1">
    <source>
        <dbReference type="SAM" id="MobiDB-lite"/>
    </source>
</evidence>
<feature type="chain" id="PRO_5041383555" evidence="3">
    <location>
        <begin position="19"/>
        <end position="655"/>
    </location>
</feature>
<feature type="signal peptide" evidence="3">
    <location>
        <begin position="1"/>
        <end position="18"/>
    </location>
</feature>
<dbReference type="InterPro" id="IPR055273">
    <property type="entry name" value="CBG09102/CBG15751-like_dom"/>
</dbReference>
<feature type="compositionally biased region" description="Gly residues" evidence="1">
    <location>
        <begin position="630"/>
        <end position="645"/>
    </location>
</feature>
<dbReference type="PANTHER" id="PTHR40314:SF1">
    <property type="entry name" value="ENDO_EXONUCLEASE_PHOSPHATASE DOMAIN-CONTAINING PROTEIN"/>
    <property type="match status" value="1"/>
</dbReference>
<sequence>MRWTILLLTILLATEVFCHNDVRLPRAPGDEAPPTQPAPPAVTAGQQSGGTGIPGPSNELNVPPVLAQSQGVPTFDQSSFSSLYPPKCGGETQWPLEAYARCMPDINDIVVVSENDSLQAKNCPRVLICDPSGTPNEICSKESVKLWFPWNKKLVTNTGPTNLDSTGLLKVTKGELVMNVDPGCDLRFLKGQHSIRHRFQNKPPKIRELMKEYPGFYLLPVFHVKRRLNKAGNNIFIGREHLWMGLKTLKSIKCHDSCDLGQLITYTLTPNQRFHAKIWVDGQKCEWFKVCVEGGPGRKTNQFDCIDKNMLSVYVRNGFVVMPGAQNGVAIRFLKSTKKTKSSNKMEQISYRPTQIGFDFDGRFSIWSVGRELVVSSQMVKHDGYIIFYFSHHQCLIKKKGAFGGIQNMGPQNGEVWQIENKESIDTVSTGKGTPEDLGTAKTPHGTLGTIATPSPTPNVSAVAKATTTQKSNIDDFLGKGGTEVKKGRKGWLIWAIFYGFFVGSMISLLIFGSFLYFGRRNVYQDWYRGMYKRYGVDASGVTGGVTGSAFGTTTTGVGGLSTIGGTTMGATTGATTGGTTGLTSGFTTGGETSTSTTGGTTGGTTDVSGTTGGTSEVSGTTGGTDVSGTTGGTTGGGTSTGGDVSGTSGTSAAL</sequence>
<comment type="caution">
    <text evidence="4">The sequence shown here is derived from an EMBL/GenBank/DDBJ whole genome shotgun (WGS) entry which is preliminary data.</text>
</comment>
<evidence type="ECO:0000256" key="2">
    <source>
        <dbReference type="SAM" id="Phobius"/>
    </source>
</evidence>
<evidence type="ECO:0000313" key="4">
    <source>
        <dbReference type="EMBL" id="CAJ0599916.1"/>
    </source>
</evidence>
<dbReference type="Proteomes" id="UP001176961">
    <property type="component" value="Unassembled WGS sequence"/>
</dbReference>
<feature type="transmembrane region" description="Helical" evidence="2">
    <location>
        <begin position="492"/>
        <end position="519"/>
    </location>
</feature>
<feature type="region of interest" description="Disordered" evidence="1">
    <location>
        <begin position="572"/>
        <end position="655"/>
    </location>
</feature>
<dbReference type="AlphaFoldDB" id="A0AA36M6I1"/>
<feature type="region of interest" description="Disordered" evidence="1">
    <location>
        <begin position="428"/>
        <end position="452"/>
    </location>
</feature>